<evidence type="ECO:0000313" key="2">
    <source>
        <dbReference type="EMBL" id="KAF9513747.1"/>
    </source>
</evidence>
<feature type="compositionally biased region" description="Basic and acidic residues" evidence="1">
    <location>
        <begin position="128"/>
        <end position="142"/>
    </location>
</feature>
<dbReference type="Proteomes" id="UP000886523">
    <property type="component" value="Unassembled WGS sequence"/>
</dbReference>
<protein>
    <submittedName>
        <fullName evidence="2">Uncharacterized protein</fullName>
    </submittedName>
</protein>
<feature type="region of interest" description="Disordered" evidence="1">
    <location>
        <begin position="118"/>
        <end position="142"/>
    </location>
</feature>
<feature type="region of interest" description="Disordered" evidence="1">
    <location>
        <begin position="416"/>
        <end position="435"/>
    </location>
</feature>
<evidence type="ECO:0000313" key="3">
    <source>
        <dbReference type="Proteomes" id="UP000886523"/>
    </source>
</evidence>
<feature type="compositionally biased region" description="Low complexity" evidence="1">
    <location>
        <begin position="421"/>
        <end position="431"/>
    </location>
</feature>
<gene>
    <name evidence="2" type="ORF">BS47DRAFT_1485537</name>
</gene>
<name>A0A9P6AXL9_9AGAM</name>
<evidence type="ECO:0000256" key="1">
    <source>
        <dbReference type="SAM" id="MobiDB-lite"/>
    </source>
</evidence>
<proteinExistence type="predicted"/>
<keyword evidence="3" id="KW-1185">Reference proteome</keyword>
<accession>A0A9P6AXL9</accession>
<dbReference type="AlphaFoldDB" id="A0A9P6AXL9"/>
<reference evidence="2" key="1">
    <citation type="journal article" date="2020" name="Nat. Commun.">
        <title>Large-scale genome sequencing of mycorrhizal fungi provides insights into the early evolution of symbiotic traits.</title>
        <authorList>
            <person name="Miyauchi S."/>
            <person name="Kiss E."/>
            <person name="Kuo A."/>
            <person name="Drula E."/>
            <person name="Kohler A."/>
            <person name="Sanchez-Garcia M."/>
            <person name="Morin E."/>
            <person name="Andreopoulos B."/>
            <person name="Barry K.W."/>
            <person name="Bonito G."/>
            <person name="Buee M."/>
            <person name="Carver A."/>
            <person name="Chen C."/>
            <person name="Cichocki N."/>
            <person name="Clum A."/>
            <person name="Culley D."/>
            <person name="Crous P.W."/>
            <person name="Fauchery L."/>
            <person name="Girlanda M."/>
            <person name="Hayes R.D."/>
            <person name="Keri Z."/>
            <person name="LaButti K."/>
            <person name="Lipzen A."/>
            <person name="Lombard V."/>
            <person name="Magnuson J."/>
            <person name="Maillard F."/>
            <person name="Murat C."/>
            <person name="Nolan M."/>
            <person name="Ohm R.A."/>
            <person name="Pangilinan J."/>
            <person name="Pereira M.F."/>
            <person name="Perotto S."/>
            <person name="Peter M."/>
            <person name="Pfister S."/>
            <person name="Riley R."/>
            <person name="Sitrit Y."/>
            <person name="Stielow J.B."/>
            <person name="Szollosi G."/>
            <person name="Zifcakova L."/>
            <person name="Stursova M."/>
            <person name="Spatafora J.W."/>
            <person name="Tedersoo L."/>
            <person name="Vaario L.M."/>
            <person name="Yamada A."/>
            <person name="Yan M."/>
            <person name="Wang P."/>
            <person name="Xu J."/>
            <person name="Bruns T."/>
            <person name="Baldrian P."/>
            <person name="Vilgalys R."/>
            <person name="Dunand C."/>
            <person name="Henrissat B."/>
            <person name="Grigoriev I.V."/>
            <person name="Hibbett D."/>
            <person name="Nagy L.G."/>
            <person name="Martin F.M."/>
        </authorList>
    </citation>
    <scope>NUCLEOTIDE SEQUENCE</scope>
    <source>
        <strain evidence="2">UP504</strain>
    </source>
</reference>
<comment type="caution">
    <text evidence="2">The sequence shown here is derived from an EMBL/GenBank/DDBJ whole genome shotgun (WGS) entry which is preliminary data.</text>
</comment>
<organism evidence="2 3">
    <name type="scientific">Hydnum rufescens UP504</name>
    <dbReference type="NCBI Taxonomy" id="1448309"/>
    <lineage>
        <taxon>Eukaryota</taxon>
        <taxon>Fungi</taxon>
        <taxon>Dikarya</taxon>
        <taxon>Basidiomycota</taxon>
        <taxon>Agaricomycotina</taxon>
        <taxon>Agaricomycetes</taxon>
        <taxon>Cantharellales</taxon>
        <taxon>Hydnaceae</taxon>
        <taxon>Hydnum</taxon>
    </lineage>
</organism>
<sequence length="557" mass="61680">MRYLASSVAMAQLAWGGEQRTCHTICGPYNNAPTSVLTSSPPSLNIPFAILYRTRQAPLLPLTASPTSQHGVLLRSLANWSRRAGSVLRKRLSPRLLPFLLRILLPFNTDASSFAFTGSRPASPPSSYHDDPRLSHTTEKERRPKGVPIVFSPCPLLSASPYPSLVFLRPTSRHHSLCSPVSAPPPRIHASYEFICASSHYIFIRNPSLIHSDAPRPRRALISLTLRIHSRLFSPPLTPTSFRPPLHEQLWETPEHSVESRSGESVCNWMRMEGLRGQSATLITRGGTDCLSVRALDLTVKHTTRHRIPLVLFAIDQGDYQSLTILQSSRNILHIPCILYRTSSSTAIPQRGIAQLHEWRLPHVFANIEYGLDELRRVTLLPRAFTIRSGLPLVAGEWTQTPTSLAIEGTADPKDSLAYAPHRPSSQLPSPSLSPPRLHHSSYEIHMPLCALRYILRPVILLHRVGMAPGPEVPLIALTFGIHSRLYCPSHSCLPVTSFRGHAEYRGVCSVNPRDSQDSARSADSWAGAAISRTSSGACLTDDHFVFRITACVTVCF</sequence>
<dbReference type="EMBL" id="MU128969">
    <property type="protein sequence ID" value="KAF9513747.1"/>
    <property type="molecule type" value="Genomic_DNA"/>
</dbReference>